<dbReference type="Gene3D" id="1.20.1250.20">
    <property type="entry name" value="MFS general substrate transporter like domains"/>
    <property type="match status" value="1"/>
</dbReference>
<evidence type="ECO:0000256" key="1">
    <source>
        <dbReference type="SAM" id="Phobius"/>
    </source>
</evidence>
<dbReference type="GeneID" id="114576518"/>
<feature type="transmembrane region" description="Helical" evidence="1">
    <location>
        <begin position="82"/>
        <end position="108"/>
    </location>
</feature>
<dbReference type="PANTHER" id="PTHR11360:SF251">
    <property type="entry name" value="MAJOR FACILITATOR SUPERFAMILY (MFS) PROFILE DOMAIN-CONTAINING PROTEIN"/>
    <property type="match status" value="1"/>
</dbReference>
<dbReference type="InterPro" id="IPR050327">
    <property type="entry name" value="Proton-linked_MCT"/>
</dbReference>
<feature type="transmembrane region" description="Helical" evidence="1">
    <location>
        <begin position="56"/>
        <end position="76"/>
    </location>
</feature>
<dbReference type="GO" id="GO:0022857">
    <property type="term" value="F:transmembrane transporter activity"/>
    <property type="evidence" value="ECO:0007669"/>
    <property type="project" value="InterPro"/>
</dbReference>
<keyword evidence="3" id="KW-1185">Reference proteome</keyword>
<evidence type="ECO:0000313" key="2">
    <source>
        <dbReference type="EnsemblMetazoa" id="XP_028519085.1"/>
    </source>
</evidence>
<protein>
    <submittedName>
        <fullName evidence="2">Uncharacterized protein</fullName>
    </submittedName>
</protein>
<dbReference type="Pfam" id="PF07690">
    <property type="entry name" value="MFS_1"/>
    <property type="match status" value="1"/>
</dbReference>
<dbReference type="RefSeq" id="XP_028519085.1">
    <property type="nucleotide sequence ID" value="XM_028663284.1"/>
</dbReference>
<keyword evidence="1" id="KW-1133">Transmembrane helix</keyword>
<dbReference type="PANTHER" id="PTHR11360">
    <property type="entry name" value="MONOCARBOXYLATE TRANSPORTER"/>
    <property type="match status" value="1"/>
</dbReference>
<keyword evidence="1" id="KW-0812">Transmembrane</keyword>
<evidence type="ECO:0000313" key="3">
    <source>
        <dbReference type="Proteomes" id="UP000887567"/>
    </source>
</evidence>
<keyword evidence="1" id="KW-0472">Membrane</keyword>
<sequence>MAVSCFGHGMPFVHLAKLSEDIGIESKRSSWLYFIIGFSSTASRLLVAKFGKNGPLSLPIICLLGNILLALGNLILPSTSVFYALVLYSIGYGVGEGLLITPALNIVLESIPNEKRGSGYDLFTFNCIGLIRYCMKLRSSYLRTPCLACPSASWYQGGSRIFLREGCGALSRGCTPKNSLP</sequence>
<name>A0A913YUA8_EXADI</name>
<reference evidence="2" key="1">
    <citation type="submission" date="2022-11" db="UniProtKB">
        <authorList>
            <consortium name="EnsemblMetazoa"/>
        </authorList>
    </citation>
    <scope>IDENTIFICATION</scope>
</reference>
<dbReference type="EnsemblMetazoa" id="XM_028663284.1">
    <property type="protein sequence ID" value="XP_028519085.1"/>
    <property type="gene ID" value="LOC114576518"/>
</dbReference>
<organism evidence="2 3">
    <name type="scientific">Exaiptasia diaphana</name>
    <name type="common">Tropical sea anemone</name>
    <name type="synonym">Aiptasia pulchella</name>
    <dbReference type="NCBI Taxonomy" id="2652724"/>
    <lineage>
        <taxon>Eukaryota</taxon>
        <taxon>Metazoa</taxon>
        <taxon>Cnidaria</taxon>
        <taxon>Anthozoa</taxon>
        <taxon>Hexacorallia</taxon>
        <taxon>Actiniaria</taxon>
        <taxon>Aiptasiidae</taxon>
        <taxon>Exaiptasia</taxon>
    </lineage>
</organism>
<dbReference type="KEGG" id="epa:114576518"/>
<dbReference type="InterPro" id="IPR036259">
    <property type="entry name" value="MFS_trans_sf"/>
</dbReference>
<proteinExistence type="predicted"/>
<dbReference type="SUPFAM" id="SSF103473">
    <property type="entry name" value="MFS general substrate transporter"/>
    <property type="match status" value="1"/>
</dbReference>
<dbReference type="Proteomes" id="UP000887567">
    <property type="component" value="Unplaced"/>
</dbReference>
<accession>A0A913YUA8</accession>
<dbReference type="AlphaFoldDB" id="A0A913YUA8"/>
<dbReference type="OrthoDB" id="6499973at2759"/>
<dbReference type="InterPro" id="IPR011701">
    <property type="entry name" value="MFS"/>
</dbReference>
<feature type="transmembrane region" description="Helical" evidence="1">
    <location>
        <begin position="30"/>
        <end position="47"/>
    </location>
</feature>